<feature type="region of interest" description="Disordered" evidence="1">
    <location>
        <begin position="1"/>
        <end position="151"/>
    </location>
</feature>
<feature type="compositionally biased region" description="Basic and acidic residues" evidence="1">
    <location>
        <begin position="129"/>
        <end position="142"/>
    </location>
</feature>
<evidence type="ECO:0000313" key="2">
    <source>
        <dbReference type="EMBL" id="CAA9275047.1"/>
    </source>
</evidence>
<evidence type="ECO:0000256" key="1">
    <source>
        <dbReference type="SAM" id="MobiDB-lite"/>
    </source>
</evidence>
<dbReference type="EMBL" id="CADCTH010000412">
    <property type="protein sequence ID" value="CAA9275047.1"/>
    <property type="molecule type" value="Genomic_DNA"/>
</dbReference>
<reference evidence="2" key="1">
    <citation type="submission" date="2020-02" db="EMBL/GenBank/DDBJ databases">
        <authorList>
            <person name="Meier V. D."/>
        </authorList>
    </citation>
    <scope>NUCLEOTIDE SEQUENCE</scope>
    <source>
        <strain evidence="2">AVDCRST_MAG54</strain>
    </source>
</reference>
<feature type="compositionally biased region" description="Basic residues" evidence="1">
    <location>
        <begin position="35"/>
        <end position="47"/>
    </location>
</feature>
<feature type="non-terminal residue" evidence="2">
    <location>
        <position position="151"/>
    </location>
</feature>
<accession>A0A6J4JC85</accession>
<proteinExistence type="predicted"/>
<feature type="non-terminal residue" evidence="2">
    <location>
        <position position="1"/>
    </location>
</feature>
<sequence length="151" mass="16475">GRRHRRHPHRRRPAGPGVGPRRRPRAHRGDLARVPPRRLARWRHRPGAGRAVQGAQPQGPHALVDEGHDRRVRAAAGDQLGRRAARAVGGAVGLPPDPRGVGHLRRAVLAGPPQPDRQRRRARPRLGRARGEPSGHGADARHRPAQGRAGL</sequence>
<feature type="compositionally biased region" description="Basic residues" evidence="1">
    <location>
        <begin position="118"/>
        <end position="128"/>
    </location>
</feature>
<name>A0A6J4JC85_9PSEU</name>
<protein>
    <submittedName>
        <fullName evidence="2">Uncharacterized protein</fullName>
    </submittedName>
</protein>
<gene>
    <name evidence="2" type="ORF">AVDCRST_MAG54-3228</name>
</gene>
<dbReference type="AlphaFoldDB" id="A0A6J4JC85"/>
<organism evidence="2">
    <name type="scientific">uncultured Actinomycetospora sp</name>
    <dbReference type="NCBI Taxonomy" id="1135996"/>
    <lineage>
        <taxon>Bacteria</taxon>
        <taxon>Bacillati</taxon>
        <taxon>Actinomycetota</taxon>
        <taxon>Actinomycetes</taxon>
        <taxon>Pseudonocardiales</taxon>
        <taxon>Pseudonocardiaceae</taxon>
        <taxon>Actinomycetospora</taxon>
        <taxon>environmental samples</taxon>
    </lineage>
</organism>
<feature type="compositionally biased region" description="Basic residues" evidence="1">
    <location>
        <begin position="1"/>
        <end position="13"/>
    </location>
</feature>